<dbReference type="Gene3D" id="1.10.287.470">
    <property type="entry name" value="Helix hairpin bin"/>
    <property type="match status" value="2"/>
</dbReference>
<dbReference type="AlphaFoldDB" id="A0A2W7HY66"/>
<dbReference type="Proteomes" id="UP000249688">
    <property type="component" value="Unassembled WGS sequence"/>
</dbReference>
<evidence type="ECO:0000313" key="4">
    <source>
        <dbReference type="EMBL" id="PZW36938.1"/>
    </source>
</evidence>
<feature type="domain" description="Multidrug resistance protein MdtA-like barrel-sandwich hybrid" evidence="3">
    <location>
        <begin position="54"/>
        <end position="247"/>
    </location>
</feature>
<evidence type="ECO:0000259" key="3">
    <source>
        <dbReference type="Pfam" id="PF25917"/>
    </source>
</evidence>
<feature type="transmembrane region" description="Helical" evidence="2">
    <location>
        <begin position="12"/>
        <end position="30"/>
    </location>
</feature>
<dbReference type="PANTHER" id="PTHR30386">
    <property type="entry name" value="MEMBRANE FUSION SUBUNIT OF EMRAB-TOLC MULTIDRUG EFFLUX PUMP"/>
    <property type="match status" value="1"/>
</dbReference>
<dbReference type="Pfam" id="PF25917">
    <property type="entry name" value="BSH_RND"/>
    <property type="match status" value="1"/>
</dbReference>
<evidence type="ECO:0000256" key="2">
    <source>
        <dbReference type="SAM" id="Phobius"/>
    </source>
</evidence>
<dbReference type="InterPro" id="IPR050739">
    <property type="entry name" value="MFP"/>
</dbReference>
<dbReference type="PANTHER" id="PTHR30386:SF24">
    <property type="entry name" value="MULTIDRUG RESISTANCE EFFLUX PUMP"/>
    <property type="match status" value="1"/>
</dbReference>
<evidence type="ECO:0000256" key="1">
    <source>
        <dbReference type="SAM" id="MobiDB-lite"/>
    </source>
</evidence>
<evidence type="ECO:0000313" key="5">
    <source>
        <dbReference type="Proteomes" id="UP000249688"/>
    </source>
</evidence>
<proteinExistence type="predicted"/>
<dbReference type="RefSeq" id="WP_111400633.1">
    <property type="nucleotide sequence ID" value="NZ_QKYU01000052.1"/>
</dbReference>
<sequence>MPFPKLAGSRATIPAFLAGVLGVLLVLYTWQLPPFTSSVRTTDNAYVRGLVTVVSPQVAGYIVEIPVQDYAEVKAGDLLVRIDDRIFSARLAQAQAMLDSSRAALSNLDIQRRTKEASISVARAQVEIAEAVLTKAQADMRRVAPLLAAGIQTGARGDEVRAAVQQATAGLEQARASEAVAEQMLAETVATRSTLEAAVRNAEASLRLAEIDLQNTRVVAAQDGRLGEVGARLGQYVSAGTQLTSIVPARTWVVANYKETQLAGMRVGLPVSIAVDALQGATLSGHIEQFSPATGSEFSVIRADNATGNFTKVAQRLPVRIAIDPGQPLAEQLTPGMSVIVSVDTEGAALNAAGGPSLPPSVMTAQESAGTPRRMHN</sequence>
<dbReference type="Gene3D" id="2.40.50.100">
    <property type="match status" value="1"/>
</dbReference>
<organism evidence="4 5">
    <name type="scientific">Humitalea rosea</name>
    <dbReference type="NCBI Taxonomy" id="990373"/>
    <lineage>
        <taxon>Bacteria</taxon>
        <taxon>Pseudomonadati</taxon>
        <taxon>Pseudomonadota</taxon>
        <taxon>Alphaproteobacteria</taxon>
        <taxon>Acetobacterales</taxon>
        <taxon>Roseomonadaceae</taxon>
        <taxon>Humitalea</taxon>
    </lineage>
</organism>
<keyword evidence="2" id="KW-0472">Membrane</keyword>
<protein>
    <submittedName>
        <fullName evidence="4">Multidrug resistance efflux pump</fullName>
    </submittedName>
</protein>
<reference evidence="4 5" key="1">
    <citation type="submission" date="2018-06" db="EMBL/GenBank/DDBJ databases">
        <title>Genomic Encyclopedia of Archaeal and Bacterial Type Strains, Phase II (KMG-II): from individual species to whole genera.</title>
        <authorList>
            <person name="Goeker M."/>
        </authorList>
    </citation>
    <scope>NUCLEOTIDE SEQUENCE [LARGE SCALE GENOMIC DNA]</scope>
    <source>
        <strain evidence="4 5">DSM 24525</strain>
    </source>
</reference>
<name>A0A2W7HY66_9PROT</name>
<keyword evidence="5" id="KW-1185">Reference proteome</keyword>
<dbReference type="InterPro" id="IPR058625">
    <property type="entry name" value="MdtA-like_BSH"/>
</dbReference>
<feature type="region of interest" description="Disordered" evidence="1">
    <location>
        <begin position="351"/>
        <end position="377"/>
    </location>
</feature>
<keyword evidence="2" id="KW-0812">Transmembrane</keyword>
<gene>
    <name evidence="4" type="ORF">C8P66_1523</name>
</gene>
<accession>A0A2W7HY66</accession>
<comment type="caution">
    <text evidence="4">The sequence shown here is derived from an EMBL/GenBank/DDBJ whole genome shotgun (WGS) entry which is preliminary data.</text>
</comment>
<dbReference type="Gene3D" id="2.40.30.170">
    <property type="match status" value="1"/>
</dbReference>
<keyword evidence="2" id="KW-1133">Transmembrane helix</keyword>
<dbReference type="SUPFAM" id="SSF111369">
    <property type="entry name" value="HlyD-like secretion proteins"/>
    <property type="match status" value="2"/>
</dbReference>
<dbReference type="EMBL" id="QKYU01000052">
    <property type="protein sequence ID" value="PZW36938.1"/>
    <property type="molecule type" value="Genomic_DNA"/>
</dbReference>
<dbReference type="OrthoDB" id="9811754at2"/>